<dbReference type="InterPro" id="IPR007138">
    <property type="entry name" value="ABM_dom"/>
</dbReference>
<accession>A0A2N6N9V5</accession>
<dbReference type="AlphaFoldDB" id="A0A2N6N9V5"/>
<dbReference type="Gene3D" id="3.30.70.100">
    <property type="match status" value="1"/>
</dbReference>
<comment type="caution">
    <text evidence="2">The sequence shown here is derived from an EMBL/GenBank/DDBJ whole genome shotgun (WGS) entry which is preliminary data.</text>
</comment>
<feature type="domain" description="ABM" evidence="1">
    <location>
        <begin position="33"/>
        <end position="106"/>
    </location>
</feature>
<protein>
    <recommendedName>
        <fullName evidence="1">ABM domain-containing protein</fullName>
    </recommendedName>
</protein>
<proteinExistence type="predicted"/>
<dbReference type="EMBL" id="MRVG01000015">
    <property type="protein sequence ID" value="PMB64056.1"/>
    <property type="molecule type" value="Genomic_DNA"/>
</dbReference>
<dbReference type="Proteomes" id="UP000235728">
    <property type="component" value="Unassembled WGS sequence"/>
</dbReference>
<gene>
    <name evidence="2" type="ORF">BM221_010222</name>
</gene>
<sequence>MTIQATVHPNILRDIDPQTPFLQQLQEKNESGPITLVNTFVVPDGEMLNAIELWRKGASIMKATPGFISTQLHRGTGSSNVLVNVAIWESAEALREGFENQDFQAALLQYPPGTVAYPHVLQRVAVDNICTA</sequence>
<dbReference type="SUPFAM" id="SSF54909">
    <property type="entry name" value="Dimeric alpha+beta barrel"/>
    <property type="match status" value="1"/>
</dbReference>
<dbReference type="Pfam" id="PF03992">
    <property type="entry name" value="ABM"/>
    <property type="match status" value="1"/>
</dbReference>
<evidence type="ECO:0000313" key="2">
    <source>
        <dbReference type="EMBL" id="PMB64056.1"/>
    </source>
</evidence>
<organism evidence="2 3">
    <name type="scientific">Beauveria bassiana</name>
    <name type="common">White muscardine disease fungus</name>
    <name type="synonym">Tritirachium shiotae</name>
    <dbReference type="NCBI Taxonomy" id="176275"/>
    <lineage>
        <taxon>Eukaryota</taxon>
        <taxon>Fungi</taxon>
        <taxon>Dikarya</taxon>
        <taxon>Ascomycota</taxon>
        <taxon>Pezizomycotina</taxon>
        <taxon>Sordariomycetes</taxon>
        <taxon>Hypocreomycetidae</taxon>
        <taxon>Hypocreales</taxon>
        <taxon>Cordycipitaceae</taxon>
        <taxon>Beauveria</taxon>
    </lineage>
</organism>
<dbReference type="InterPro" id="IPR011008">
    <property type="entry name" value="Dimeric_a/b-barrel"/>
</dbReference>
<evidence type="ECO:0000313" key="3">
    <source>
        <dbReference type="Proteomes" id="UP000235728"/>
    </source>
</evidence>
<evidence type="ECO:0000259" key="1">
    <source>
        <dbReference type="Pfam" id="PF03992"/>
    </source>
</evidence>
<reference evidence="2 3" key="1">
    <citation type="journal article" date="2016" name="Appl. Microbiol. Biotechnol.">
        <title>Characterization of T-DNA insertion mutants with decreased virulence in the entomopathogenic fungus Beauveria bassiana JEF-007.</title>
        <authorList>
            <person name="Kim S."/>
            <person name="Lee S.J."/>
            <person name="Nai Y.S."/>
            <person name="Yu J.S."/>
            <person name="Lee M.R."/>
            <person name="Yang Y.T."/>
            <person name="Kim J.S."/>
        </authorList>
    </citation>
    <scope>NUCLEOTIDE SEQUENCE [LARGE SCALE GENOMIC DNA]</scope>
    <source>
        <strain evidence="2 3">JEF-007</strain>
    </source>
</reference>
<dbReference type="OMA" id="LAVWKDD"/>
<name>A0A2N6N9V5_BEABA</name>